<dbReference type="PANTHER" id="PTHR47585:SF1">
    <property type="entry name" value="DUF1446 DOMAIN-CONTAINING PROTEIN"/>
    <property type="match status" value="1"/>
</dbReference>
<dbReference type="Pfam" id="PF23544">
    <property type="entry name" value="AtuA_ferredoxin"/>
    <property type="match status" value="1"/>
</dbReference>
<dbReference type="EMBL" id="UINC01000568">
    <property type="protein sequence ID" value="SUZ57620.1"/>
    <property type="molecule type" value="Genomic_DNA"/>
</dbReference>
<protein>
    <recommendedName>
        <fullName evidence="4">Exopolyphosphatase</fullName>
    </recommendedName>
</protein>
<name>A0A381NSU1_9ZZZZ</name>
<dbReference type="InterPro" id="IPR056362">
    <property type="entry name" value="AtuA-like_ferredoxin_dom"/>
</dbReference>
<evidence type="ECO:0000259" key="2">
    <source>
        <dbReference type="Pfam" id="PF23544"/>
    </source>
</evidence>
<feature type="domain" description="Acyclic terpene utilisation N-terminal" evidence="1">
    <location>
        <begin position="5"/>
        <end position="441"/>
    </location>
</feature>
<gene>
    <name evidence="3" type="ORF">METZ01_LOCUS10474</name>
</gene>
<proteinExistence type="predicted"/>
<dbReference type="InterPro" id="IPR010839">
    <property type="entry name" value="AtuA_N"/>
</dbReference>
<evidence type="ECO:0000259" key="1">
    <source>
        <dbReference type="Pfam" id="PF07287"/>
    </source>
</evidence>
<dbReference type="AlphaFoldDB" id="A0A381NSU1"/>
<reference evidence="3" key="1">
    <citation type="submission" date="2018-05" db="EMBL/GenBank/DDBJ databases">
        <authorList>
            <person name="Lanie J.A."/>
            <person name="Ng W.-L."/>
            <person name="Kazmierczak K.M."/>
            <person name="Andrzejewski T.M."/>
            <person name="Davidsen T.M."/>
            <person name="Wayne K.J."/>
            <person name="Tettelin H."/>
            <person name="Glass J.I."/>
            <person name="Rusch D."/>
            <person name="Podicherti R."/>
            <person name="Tsui H.-C.T."/>
            <person name="Winkler M.E."/>
        </authorList>
    </citation>
    <scope>NUCLEOTIDE SEQUENCE</scope>
</reference>
<sequence length="587" mass="61717">MADPVRIANCSGFYGDRLSAAREMVDDGPIDVLTGDWLAELTMLILARTRTKRPGGGFARSFVTQMEHVMGTCLDRGIRVVTNAGGLDPDGCAEAVAEVADRLGLSPTIAHVAGDDLLPRLAELEAAGAGVVDLETGEPLGDPDRFVSANAYLGCWGIVDALDRGADIVVTGRTTDAAVVCGPAAWHHGWARDDWDALAGAVVAGHVIECGTQATGGNYSFFTEVPGMTRVGFPWADVAADGSSIIGKHDGTGGEVSIGTVTSQLLYEIGSPAYLGPDVTARFDTIRLDQQAPNRVHIHGTQGEPPPPTLKVSLNELGGYRSDLSLALTGLDVKAKAALAEEAFWAACPHDPSDFDAVESRVVRTDKEDPASNEEAVAQWCLTVKDSDERKVGRPIFDAMNELALASIPGFFSVRSSGSARAFGVHRSGRIPADLVPQHVVVWGGDRTVVESVAPDGSANVILADGPVATVPDGPTVPAPLGRVAGARSGDKGGDANLGVFVRDDAAWAWLDAYLTVDRLRQLLPEAADLEVERHRLPALRSLNFVIRGLLGEGVAASTRQDGQAKSLGEWLRARTVDVPASLLGTP</sequence>
<evidence type="ECO:0000313" key="3">
    <source>
        <dbReference type="EMBL" id="SUZ57620.1"/>
    </source>
</evidence>
<organism evidence="3">
    <name type="scientific">marine metagenome</name>
    <dbReference type="NCBI Taxonomy" id="408172"/>
    <lineage>
        <taxon>unclassified sequences</taxon>
        <taxon>metagenomes</taxon>
        <taxon>ecological metagenomes</taxon>
    </lineage>
</organism>
<feature type="domain" description="AtuA-like ferredoxin-fold" evidence="2">
    <location>
        <begin position="480"/>
        <end position="577"/>
    </location>
</feature>
<accession>A0A381NSU1</accession>
<evidence type="ECO:0008006" key="4">
    <source>
        <dbReference type="Google" id="ProtNLM"/>
    </source>
</evidence>
<dbReference type="Pfam" id="PF07287">
    <property type="entry name" value="AtuA"/>
    <property type="match status" value="1"/>
</dbReference>
<dbReference type="PANTHER" id="PTHR47585">
    <property type="match status" value="1"/>
</dbReference>